<dbReference type="PANTHER" id="PTHR23022:SF135">
    <property type="entry name" value="SI:DKEY-77F5.3"/>
    <property type="match status" value="1"/>
</dbReference>
<evidence type="ECO:0000259" key="3">
    <source>
        <dbReference type="Pfam" id="PF25787"/>
    </source>
</evidence>
<proteinExistence type="predicted"/>
<evidence type="ECO:0000259" key="1">
    <source>
        <dbReference type="Pfam" id="PF01498"/>
    </source>
</evidence>
<dbReference type="InterPro" id="IPR036388">
    <property type="entry name" value="WH-like_DNA-bd_sf"/>
</dbReference>
<dbReference type="Pfam" id="PF01498">
    <property type="entry name" value="HTH_Tnp_Tc3_2"/>
    <property type="match status" value="1"/>
</dbReference>
<dbReference type="Pfam" id="PF13358">
    <property type="entry name" value="DDE_3"/>
    <property type="match status" value="1"/>
</dbReference>
<dbReference type="NCBIfam" id="NF033545">
    <property type="entry name" value="transpos_IS630"/>
    <property type="match status" value="1"/>
</dbReference>
<dbReference type="Gene3D" id="3.30.420.10">
    <property type="entry name" value="Ribonuclease H-like superfamily/Ribonuclease H"/>
    <property type="match status" value="1"/>
</dbReference>
<dbReference type="Gene3D" id="1.10.10.10">
    <property type="entry name" value="Winged helix-like DNA-binding domain superfamily/Winged helix DNA-binding domain"/>
    <property type="match status" value="1"/>
</dbReference>
<dbReference type="GO" id="GO:0003677">
    <property type="term" value="F:DNA binding"/>
    <property type="evidence" value="ECO:0007669"/>
    <property type="project" value="InterPro"/>
</dbReference>
<dbReference type="InterPro" id="IPR009057">
    <property type="entry name" value="Homeodomain-like_sf"/>
</dbReference>
<name>A0A3Q3JS37_MONAL</name>
<dbReference type="AlphaFoldDB" id="A0A3Q3JS37"/>
<keyword evidence="5" id="KW-1185">Reference proteome</keyword>
<reference evidence="4" key="1">
    <citation type="submission" date="2025-08" db="UniProtKB">
        <authorList>
            <consortium name="Ensembl"/>
        </authorList>
    </citation>
    <scope>IDENTIFICATION</scope>
</reference>
<feature type="domain" description="Sleeping Beauty transposase HTH" evidence="3">
    <location>
        <begin position="1"/>
        <end position="53"/>
    </location>
</feature>
<dbReference type="Proteomes" id="UP000261600">
    <property type="component" value="Unplaced"/>
</dbReference>
<feature type="domain" description="Tc1-like transposase DDE" evidence="2">
    <location>
        <begin position="148"/>
        <end position="300"/>
    </location>
</feature>
<dbReference type="InterPro" id="IPR036397">
    <property type="entry name" value="RNaseH_sf"/>
</dbReference>
<feature type="domain" description="Transposase Tc1-like" evidence="1">
    <location>
        <begin position="70"/>
        <end position="139"/>
    </location>
</feature>
<dbReference type="PANTHER" id="PTHR23022">
    <property type="entry name" value="TRANSPOSABLE ELEMENT-RELATED"/>
    <property type="match status" value="1"/>
</dbReference>
<reference evidence="4" key="2">
    <citation type="submission" date="2025-09" db="UniProtKB">
        <authorList>
            <consortium name="Ensembl"/>
        </authorList>
    </citation>
    <scope>IDENTIFICATION</scope>
</reference>
<organism evidence="4 5">
    <name type="scientific">Monopterus albus</name>
    <name type="common">Swamp eel</name>
    <dbReference type="NCBI Taxonomy" id="43700"/>
    <lineage>
        <taxon>Eukaryota</taxon>
        <taxon>Metazoa</taxon>
        <taxon>Chordata</taxon>
        <taxon>Craniata</taxon>
        <taxon>Vertebrata</taxon>
        <taxon>Euteleostomi</taxon>
        <taxon>Actinopterygii</taxon>
        <taxon>Neopterygii</taxon>
        <taxon>Teleostei</taxon>
        <taxon>Neoteleostei</taxon>
        <taxon>Acanthomorphata</taxon>
        <taxon>Anabantaria</taxon>
        <taxon>Synbranchiformes</taxon>
        <taxon>Synbranchidae</taxon>
        <taxon>Monopterus</taxon>
    </lineage>
</organism>
<evidence type="ECO:0000313" key="4">
    <source>
        <dbReference type="Ensembl" id="ENSMALP00000019440.1"/>
    </source>
</evidence>
<dbReference type="InterPro" id="IPR038717">
    <property type="entry name" value="Tc1-like_DDE_dom"/>
</dbReference>
<dbReference type="InterPro" id="IPR052338">
    <property type="entry name" value="Transposase_5"/>
</dbReference>
<dbReference type="InterPro" id="IPR002492">
    <property type="entry name" value="Transposase_Tc1-like"/>
</dbReference>
<dbReference type="SUPFAM" id="SSF46689">
    <property type="entry name" value="Homeodomain-like"/>
    <property type="match status" value="1"/>
</dbReference>
<dbReference type="GO" id="GO:0006313">
    <property type="term" value="P:DNA transposition"/>
    <property type="evidence" value="ECO:0007669"/>
    <property type="project" value="InterPro"/>
</dbReference>
<accession>A0A3Q3JS37</accession>
<dbReference type="InterPro" id="IPR057667">
    <property type="entry name" value="HTH_SB"/>
</dbReference>
<dbReference type="Pfam" id="PF25787">
    <property type="entry name" value="HTH_SB"/>
    <property type="match status" value="1"/>
</dbReference>
<protein>
    <recommendedName>
        <fullName evidence="6">Tc1-like transposase DDE domain-containing protein</fullName>
    </recommendedName>
</protein>
<evidence type="ECO:0000313" key="5">
    <source>
        <dbReference type="Proteomes" id="UP000261600"/>
    </source>
</evidence>
<evidence type="ECO:0000259" key="2">
    <source>
        <dbReference type="Pfam" id="PF13358"/>
    </source>
</evidence>
<sequence>MGSSKQLCKTLKMKVIDAHNAGEGYKKIAKRCQLAVSTVRNVIKRWQIRGTVEVKMRSGRPRKLSDRTARMLVRKTNQNPHLTAKNLQEDLADSGVVVHRSTVQRCLHRQGLHGRVSRRKPYLRPHHKIQRLKYATGHLQKPDAFWKQVLWTDEVKIELFGHNQQRHVWRKKGAAFHEKNTLPTIKHGGGSIMLWGCVAASGTGNIARVEGRMDSTKYQQILEANITPSVKKLKLKRGWLLQQDNDPKHTSKSTMEYLKRRRLKVLEWPSQSPDLNIIENLWVDLKRAVHARRPKNITELEAFCKEEWEKIPSTRIERLLAGYEKRLQVLLYPPHTPLQKQTSYT</sequence>
<dbReference type="Ensembl" id="ENSMALT00000019825.1">
    <property type="protein sequence ID" value="ENSMALP00000019440.1"/>
    <property type="gene ID" value="ENSMALG00000013533.1"/>
</dbReference>
<evidence type="ECO:0008006" key="6">
    <source>
        <dbReference type="Google" id="ProtNLM"/>
    </source>
</evidence>
<dbReference type="GO" id="GO:0015074">
    <property type="term" value="P:DNA integration"/>
    <property type="evidence" value="ECO:0007669"/>
    <property type="project" value="InterPro"/>
</dbReference>
<dbReference type="InterPro" id="IPR047655">
    <property type="entry name" value="Transpos_IS630-like"/>
</dbReference>